<feature type="non-terminal residue" evidence="2">
    <location>
        <position position="85"/>
    </location>
</feature>
<feature type="compositionally biased region" description="Basic and acidic residues" evidence="1">
    <location>
        <begin position="75"/>
        <end position="85"/>
    </location>
</feature>
<dbReference type="Proteomes" id="UP000054359">
    <property type="component" value="Unassembled WGS sequence"/>
</dbReference>
<proteinExistence type="predicted"/>
<keyword evidence="3" id="KW-1185">Reference proteome</keyword>
<organism evidence="2 3">
    <name type="scientific">Stegodyphus mimosarum</name>
    <name type="common">African social velvet spider</name>
    <dbReference type="NCBI Taxonomy" id="407821"/>
    <lineage>
        <taxon>Eukaryota</taxon>
        <taxon>Metazoa</taxon>
        <taxon>Ecdysozoa</taxon>
        <taxon>Arthropoda</taxon>
        <taxon>Chelicerata</taxon>
        <taxon>Arachnida</taxon>
        <taxon>Araneae</taxon>
        <taxon>Araneomorphae</taxon>
        <taxon>Entelegynae</taxon>
        <taxon>Eresoidea</taxon>
        <taxon>Eresidae</taxon>
        <taxon>Stegodyphus</taxon>
    </lineage>
</organism>
<evidence type="ECO:0000313" key="2">
    <source>
        <dbReference type="EMBL" id="KFM63414.1"/>
    </source>
</evidence>
<protein>
    <submittedName>
        <fullName evidence="2">Uncharacterized protein</fullName>
    </submittedName>
</protein>
<gene>
    <name evidence="2" type="ORF">X975_06551</name>
</gene>
<name>A0A087TE75_STEMI</name>
<dbReference type="OrthoDB" id="6468222at2759"/>
<sequence>MIITENNEFAGTDKPKRKRKPKKKTHLDESFPNYLRDAFFGKELLMSCKKLGKSMEIHDSSDVASENSAGQTKAFSEDHVKRSQP</sequence>
<dbReference type="AlphaFoldDB" id="A0A087TE75"/>
<evidence type="ECO:0000313" key="3">
    <source>
        <dbReference type="Proteomes" id="UP000054359"/>
    </source>
</evidence>
<evidence type="ECO:0000256" key="1">
    <source>
        <dbReference type="SAM" id="MobiDB-lite"/>
    </source>
</evidence>
<feature type="compositionally biased region" description="Polar residues" evidence="1">
    <location>
        <begin position="62"/>
        <end position="74"/>
    </location>
</feature>
<feature type="compositionally biased region" description="Basic residues" evidence="1">
    <location>
        <begin position="15"/>
        <end position="25"/>
    </location>
</feature>
<feature type="region of interest" description="Disordered" evidence="1">
    <location>
        <begin position="1"/>
        <end position="28"/>
    </location>
</feature>
<dbReference type="EMBL" id="KK114821">
    <property type="protein sequence ID" value="KFM63414.1"/>
    <property type="molecule type" value="Genomic_DNA"/>
</dbReference>
<accession>A0A087TE75</accession>
<reference evidence="2 3" key="1">
    <citation type="submission" date="2013-11" db="EMBL/GenBank/DDBJ databases">
        <title>Genome sequencing of Stegodyphus mimosarum.</title>
        <authorList>
            <person name="Bechsgaard J."/>
        </authorList>
    </citation>
    <scope>NUCLEOTIDE SEQUENCE [LARGE SCALE GENOMIC DNA]</scope>
</reference>
<feature type="region of interest" description="Disordered" evidence="1">
    <location>
        <begin position="56"/>
        <end position="85"/>
    </location>
</feature>